<proteinExistence type="predicted"/>
<accession>A0A1G5JVS5</accession>
<gene>
    <name evidence="2" type="ORF">SAMN02927903_02927</name>
</gene>
<evidence type="ECO:0000313" key="3">
    <source>
        <dbReference type="Proteomes" id="UP000199354"/>
    </source>
</evidence>
<protein>
    <submittedName>
        <fullName evidence="2">Uncharacterized protein</fullName>
    </submittedName>
</protein>
<evidence type="ECO:0000256" key="1">
    <source>
        <dbReference type="SAM" id="SignalP"/>
    </source>
</evidence>
<keyword evidence="3" id="KW-1185">Reference proteome</keyword>
<sequence length="161" mass="17954">MKTLITLSLALSFFGQANAETNLVKGIVSTELEVAAHRAQQFENALIAVAVNEPGKLAPIADTAVAMPESLVALYNKTVEEVIAEDKRITESEIKDEGYLFFQEITPEETIVKDNQIIESNLSEEIRPLYLERTVEDMIQEDNAVIEAVMPDVWNCPQVKF</sequence>
<evidence type="ECO:0000313" key="2">
    <source>
        <dbReference type="EMBL" id="SCY92436.1"/>
    </source>
</evidence>
<name>A0A1G5JVS5_9FLAO</name>
<dbReference type="OrthoDB" id="10009517at2"/>
<feature type="chain" id="PRO_5011723602" evidence="1">
    <location>
        <begin position="20"/>
        <end position="161"/>
    </location>
</feature>
<dbReference type="Proteomes" id="UP000199354">
    <property type="component" value="Unassembled WGS sequence"/>
</dbReference>
<reference evidence="2 3" key="1">
    <citation type="submission" date="2016-10" db="EMBL/GenBank/DDBJ databases">
        <authorList>
            <person name="de Groot N.N."/>
        </authorList>
    </citation>
    <scope>NUCLEOTIDE SEQUENCE [LARGE SCALE GENOMIC DNA]</scope>
    <source>
        <strain evidence="2 3">CGMCC 1.7031</strain>
    </source>
</reference>
<dbReference type="AlphaFoldDB" id="A0A1G5JVS5"/>
<dbReference type="EMBL" id="FMVF01000017">
    <property type="protein sequence ID" value="SCY92436.1"/>
    <property type="molecule type" value="Genomic_DNA"/>
</dbReference>
<feature type="signal peptide" evidence="1">
    <location>
        <begin position="1"/>
        <end position="19"/>
    </location>
</feature>
<organism evidence="2 3">
    <name type="scientific">Flavobacterium caeni</name>
    <dbReference type="NCBI Taxonomy" id="490189"/>
    <lineage>
        <taxon>Bacteria</taxon>
        <taxon>Pseudomonadati</taxon>
        <taxon>Bacteroidota</taxon>
        <taxon>Flavobacteriia</taxon>
        <taxon>Flavobacteriales</taxon>
        <taxon>Flavobacteriaceae</taxon>
        <taxon>Flavobacterium</taxon>
    </lineage>
</organism>
<keyword evidence="1" id="KW-0732">Signal</keyword>
<dbReference type="RefSeq" id="WP_091145818.1">
    <property type="nucleotide sequence ID" value="NZ_FMVF01000017.1"/>
</dbReference>